<comment type="caution">
    <text evidence="4">The sequence shown here is derived from an EMBL/GenBank/DDBJ whole genome shotgun (WGS) entry which is preliminary data.</text>
</comment>
<dbReference type="EMBL" id="JAWMAJ010000077">
    <property type="protein sequence ID" value="MDV7218861.1"/>
    <property type="molecule type" value="Genomic_DNA"/>
</dbReference>
<feature type="domain" description="Leucine-binding protein" evidence="3">
    <location>
        <begin position="15"/>
        <end position="349"/>
    </location>
</feature>
<dbReference type="PANTHER" id="PTHR47628">
    <property type="match status" value="1"/>
</dbReference>
<organism evidence="4 5">
    <name type="scientific">Streptomyces prunicolor</name>
    <dbReference type="NCBI Taxonomy" id="67348"/>
    <lineage>
        <taxon>Bacteria</taxon>
        <taxon>Bacillati</taxon>
        <taxon>Actinomycetota</taxon>
        <taxon>Actinomycetes</taxon>
        <taxon>Kitasatosporales</taxon>
        <taxon>Streptomycetaceae</taxon>
        <taxon>Streptomyces</taxon>
    </lineage>
</organism>
<protein>
    <submittedName>
        <fullName evidence="4">Substrate-binding domain-containing protein</fullName>
    </submittedName>
</protein>
<comment type="similarity">
    <text evidence="1">Belongs to the leucine-binding protein family.</text>
</comment>
<proteinExistence type="inferred from homology"/>
<dbReference type="InterPro" id="IPR028082">
    <property type="entry name" value="Peripla_BP_I"/>
</dbReference>
<dbReference type="InterPro" id="IPR028081">
    <property type="entry name" value="Leu-bd"/>
</dbReference>
<reference evidence="4 5" key="1">
    <citation type="submission" date="2023-10" db="EMBL/GenBank/DDBJ databases">
        <title>Characterization of rhizosphere-enriched actinobacteria from wheat plants lab-grown on chernevaya soil.</title>
        <authorList>
            <person name="Tikhonova E.N."/>
            <person name="Konopkin A."/>
            <person name="Kravchenko I.K."/>
        </authorList>
    </citation>
    <scope>NUCLEOTIDE SEQUENCE [LARGE SCALE GENOMIC DNA]</scope>
    <source>
        <strain evidence="4 5">RR29</strain>
    </source>
</reference>
<keyword evidence="5" id="KW-1185">Reference proteome</keyword>
<name>A0ABU4FE58_9ACTN</name>
<dbReference type="Pfam" id="PF13458">
    <property type="entry name" value="Peripla_BP_6"/>
    <property type="match status" value="1"/>
</dbReference>
<sequence length="359" mass="39134">MILTAADRRRGDPDPIRIALVVPLQGSAGIFGPSCEFCAQLAAEEVGADGVLGRPIEFVVVDGGAPPQTVADEVDLLITAGLVDAVTGWHISSVRQAVIPRIAQRVPYVYTSLYEGGERSPCVFLAGETPGRQLRPAFSWFAQELGVRRWAIVGNDYVWPRRTASSARRYLDRLGGHVSTEDFVVLGTEQYDDALRRLAASAPQGVLMLLVGADAVAFNRAFADAGLDETCIRFSPLMDENMVLGSGAAATRKLFSAAGFFETLTTADSLDFSARYHRRFGVLAPVLNSMGESCYEGVRLLVELFNRAGSTDIRRILAVADGLAYDSPRGPVRLRNQHLEQRVFLATVDDLQFDVLHRF</sequence>
<evidence type="ECO:0000313" key="4">
    <source>
        <dbReference type="EMBL" id="MDV7218861.1"/>
    </source>
</evidence>
<dbReference type="RefSeq" id="WP_317773033.1">
    <property type="nucleotide sequence ID" value="NZ_JAWMAJ010000077.1"/>
</dbReference>
<evidence type="ECO:0000256" key="1">
    <source>
        <dbReference type="ARBA" id="ARBA00010062"/>
    </source>
</evidence>
<evidence type="ECO:0000256" key="2">
    <source>
        <dbReference type="ARBA" id="ARBA00022729"/>
    </source>
</evidence>
<evidence type="ECO:0000259" key="3">
    <source>
        <dbReference type="Pfam" id="PF13458"/>
    </source>
</evidence>
<dbReference type="Gene3D" id="3.40.50.2300">
    <property type="match status" value="2"/>
</dbReference>
<keyword evidence="2" id="KW-0732">Signal</keyword>
<dbReference type="SUPFAM" id="SSF53822">
    <property type="entry name" value="Periplasmic binding protein-like I"/>
    <property type="match status" value="1"/>
</dbReference>
<accession>A0ABU4FE58</accession>
<evidence type="ECO:0000313" key="5">
    <source>
        <dbReference type="Proteomes" id="UP001187346"/>
    </source>
</evidence>
<dbReference type="Proteomes" id="UP001187346">
    <property type="component" value="Unassembled WGS sequence"/>
</dbReference>
<dbReference type="PANTHER" id="PTHR47628:SF1">
    <property type="entry name" value="ALIPHATIC AMIDASE EXPRESSION-REGULATING PROTEIN"/>
    <property type="match status" value="1"/>
</dbReference>
<dbReference type="CDD" id="cd06358">
    <property type="entry name" value="PBP1_NHase"/>
    <property type="match status" value="1"/>
</dbReference>
<gene>
    <name evidence="4" type="ORF">R5A26_23200</name>
</gene>